<dbReference type="Proteomes" id="UP000692954">
    <property type="component" value="Unassembled WGS sequence"/>
</dbReference>
<dbReference type="Pfam" id="PF24771">
    <property type="entry name" value="Ig_CFAP74_1st"/>
    <property type="match status" value="1"/>
</dbReference>
<evidence type="ECO:0000313" key="3">
    <source>
        <dbReference type="Proteomes" id="UP000692954"/>
    </source>
</evidence>
<dbReference type="OrthoDB" id="5538672at2759"/>
<organism evidence="2 3">
    <name type="scientific">Paramecium sonneborni</name>
    <dbReference type="NCBI Taxonomy" id="65129"/>
    <lineage>
        <taxon>Eukaryota</taxon>
        <taxon>Sar</taxon>
        <taxon>Alveolata</taxon>
        <taxon>Ciliophora</taxon>
        <taxon>Intramacronucleata</taxon>
        <taxon>Oligohymenophorea</taxon>
        <taxon>Peniculida</taxon>
        <taxon>Parameciidae</taxon>
        <taxon>Paramecium</taxon>
    </lineage>
</organism>
<dbReference type="GO" id="GO:0097729">
    <property type="term" value="C:9+2 motile cilium"/>
    <property type="evidence" value="ECO:0007669"/>
    <property type="project" value="TreeGrafter"/>
</dbReference>
<keyword evidence="3" id="KW-1185">Reference proteome</keyword>
<name>A0A8S1MMR7_9CILI</name>
<dbReference type="InterPro" id="IPR029676">
    <property type="entry name" value="CFAP221"/>
</dbReference>
<accession>A0A8S1MMR7</accession>
<evidence type="ECO:0000313" key="2">
    <source>
        <dbReference type="EMBL" id="CAD8076174.1"/>
    </source>
</evidence>
<feature type="compositionally biased region" description="Basic and acidic residues" evidence="1">
    <location>
        <begin position="318"/>
        <end position="327"/>
    </location>
</feature>
<dbReference type="AlphaFoldDB" id="A0A8S1MMR7"/>
<reference evidence="2" key="1">
    <citation type="submission" date="2021-01" db="EMBL/GenBank/DDBJ databases">
        <authorList>
            <consortium name="Genoscope - CEA"/>
            <person name="William W."/>
        </authorList>
    </citation>
    <scope>NUCLEOTIDE SEQUENCE</scope>
</reference>
<dbReference type="EMBL" id="CAJJDN010000034">
    <property type="protein sequence ID" value="CAD8076174.1"/>
    <property type="molecule type" value="Genomic_DNA"/>
</dbReference>
<evidence type="ECO:0000256" key="1">
    <source>
        <dbReference type="SAM" id="MobiDB-lite"/>
    </source>
</evidence>
<dbReference type="PANTHER" id="PTHR46500:SF1">
    <property type="entry name" value="CILIA- AND FLAGELLA-ASSOCIATED PROTEIN 221"/>
    <property type="match status" value="1"/>
</dbReference>
<proteinExistence type="predicted"/>
<comment type="caution">
    <text evidence="2">The sequence shown here is derived from an EMBL/GenBank/DDBJ whole genome shotgun (WGS) entry which is preliminary data.</text>
</comment>
<sequence>MQSVTSIEVPTNLLKMPIIKNKDIMEKKYEYDKVGKNQNVIVEPAVVKFCGFEIGKLNEIKVRVINKNKQPQRIYVFPPKSEIFNVKFDKKGAIPSGMAEELYVQFKPQEYKYFYDVIRINTQDDTLLIPIHAYPALSRDGLRELFPRLIDFGTLDIGESQTYSYPIQSKVPLNFEFEFNITKPCQDIKIDPIKGIVPGKGGIDISITYSPQVNVTEIMEVELKIAQFDFEPLCIKIMGSGRFPENKKTMRPSSTKKLKSITNSSKAKLLQNTQEIPIEESPKPGETQQQMENQLQERSKTLKMTKTSKLKRSQSQQQDKDTNDNLGLDKLKGRQLLEKSYLDHFNQIQSLDKEKEMRFFQCVGDPPITESQVQDILFERQQYLNNYLEDVQAKGTTRYKLQINADSTIVDYILPENQQTWDLDKNDTMKIKKINLRKFVCAASRIIYKLRMEKRLLKLKTFLKGATTRAEVKQLVNLDCQKAEHSGVGKKDFVKFTFEFSAQNIGFLKLPVQYSESNTNSQFKYTITPQTGFDDLAPYDELPSDDCEIMQYKVWEYPQIVYHPPVIDKPLRDGAEEEKSIRGIMGPITQILQTQNDNIVRNIYLKPPEVESYQILKTHKTLKLYQQFNDGTPLNTYYPLMFSKVNGIGADLDPDIAQNHLILKQEFINRTPGYQNLNLIYELPLDQFYYQEKNMQLAFDFGFDEQIEFYCPTLMAEKELDDQMTDDDSDEDKPPQINVIDQNDWLTKLEQDDKTITTMRQSEIIDSFDQLKEKIDSNLNLEKNKWISTVPSKTSDFNKFIIRNENKMVVL</sequence>
<gene>
    <name evidence="2" type="ORF">PSON_ATCC_30995.1.T0340217</name>
</gene>
<dbReference type="GO" id="GO:0003341">
    <property type="term" value="P:cilium movement"/>
    <property type="evidence" value="ECO:0007669"/>
    <property type="project" value="InterPro"/>
</dbReference>
<feature type="compositionally biased region" description="Polar residues" evidence="1">
    <location>
        <begin position="260"/>
        <end position="275"/>
    </location>
</feature>
<feature type="compositionally biased region" description="Basic residues" evidence="1">
    <location>
        <begin position="301"/>
        <end position="312"/>
    </location>
</feature>
<dbReference type="PANTHER" id="PTHR46500">
    <property type="entry name" value="CILIA- AND FLAGELLA-ASSOCIATED PROTEIN 221"/>
    <property type="match status" value="1"/>
</dbReference>
<dbReference type="GO" id="GO:0044458">
    <property type="term" value="P:motile cilium assembly"/>
    <property type="evidence" value="ECO:0007669"/>
    <property type="project" value="TreeGrafter"/>
</dbReference>
<feature type="region of interest" description="Disordered" evidence="1">
    <location>
        <begin position="242"/>
        <end position="327"/>
    </location>
</feature>
<protein>
    <submittedName>
        <fullName evidence="2">Uncharacterized protein</fullName>
    </submittedName>
</protein>